<feature type="domain" description="Aminoacyl-tRNA synthetase class I anticodon-binding" evidence="9">
    <location>
        <begin position="335"/>
        <end position="464"/>
    </location>
</feature>
<dbReference type="SUPFAM" id="SSF52374">
    <property type="entry name" value="Nucleotidylyl transferase"/>
    <property type="match status" value="1"/>
</dbReference>
<comment type="subcellular location">
    <subcellularLocation>
        <location evidence="7">Cytoplasm</location>
    </subcellularLocation>
</comment>
<name>A0A1G5F6F1_9GAMM</name>
<dbReference type="HAMAP" id="MF_00022">
    <property type="entry name" value="Glu_tRNA_synth_type1"/>
    <property type="match status" value="1"/>
</dbReference>
<dbReference type="InterPro" id="IPR020058">
    <property type="entry name" value="Glu/Gln-tRNA-synth_Ib_cat-dom"/>
</dbReference>
<dbReference type="EMBL" id="FMUN01000005">
    <property type="protein sequence ID" value="SCY34812.1"/>
    <property type="molecule type" value="Genomic_DNA"/>
</dbReference>
<dbReference type="SUPFAM" id="SSF48163">
    <property type="entry name" value="An anticodon-binding domain of class I aminoacyl-tRNA synthetases"/>
    <property type="match status" value="1"/>
</dbReference>
<evidence type="ECO:0000313" key="11">
    <source>
        <dbReference type="Proteomes" id="UP000183104"/>
    </source>
</evidence>
<dbReference type="NCBIfam" id="TIGR00464">
    <property type="entry name" value="gltX_bact"/>
    <property type="match status" value="1"/>
</dbReference>
<evidence type="ECO:0000256" key="5">
    <source>
        <dbReference type="ARBA" id="ARBA00022917"/>
    </source>
</evidence>
<dbReference type="InterPro" id="IPR020751">
    <property type="entry name" value="aa-tRNA-synth_I_codon-bd_sub2"/>
</dbReference>
<evidence type="ECO:0000259" key="8">
    <source>
        <dbReference type="Pfam" id="PF00749"/>
    </source>
</evidence>
<feature type="domain" description="Glutamyl/glutaminyl-tRNA synthetase class Ib catalytic" evidence="8">
    <location>
        <begin position="5"/>
        <end position="318"/>
    </location>
</feature>
<reference evidence="11" key="1">
    <citation type="submission" date="2016-10" db="EMBL/GenBank/DDBJ databases">
        <authorList>
            <person name="Varghese N."/>
        </authorList>
    </citation>
    <scope>NUCLEOTIDE SEQUENCE [LARGE SCALE GENOMIC DNA]</scope>
    <source>
        <strain evidence="11">HL 19</strain>
    </source>
</reference>
<dbReference type="GO" id="GO:0005829">
    <property type="term" value="C:cytosol"/>
    <property type="evidence" value="ECO:0007669"/>
    <property type="project" value="TreeGrafter"/>
</dbReference>
<dbReference type="InterPro" id="IPR014729">
    <property type="entry name" value="Rossmann-like_a/b/a_fold"/>
</dbReference>
<comment type="subunit">
    <text evidence="7">Monomer.</text>
</comment>
<keyword evidence="7" id="KW-0963">Cytoplasm</keyword>
<organism evidence="10 11">
    <name type="scientific">Thiohalorhabdus denitrificans</name>
    <dbReference type="NCBI Taxonomy" id="381306"/>
    <lineage>
        <taxon>Bacteria</taxon>
        <taxon>Pseudomonadati</taxon>
        <taxon>Pseudomonadota</taxon>
        <taxon>Gammaproteobacteria</taxon>
        <taxon>Thiohalorhabdales</taxon>
        <taxon>Thiohalorhabdaceae</taxon>
        <taxon>Thiohalorhabdus</taxon>
    </lineage>
</organism>
<comment type="catalytic activity">
    <reaction evidence="7">
        <text>tRNA(Glu) + L-glutamate + ATP = L-glutamyl-tRNA(Glu) + AMP + diphosphate</text>
        <dbReference type="Rhea" id="RHEA:23540"/>
        <dbReference type="Rhea" id="RHEA-COMP:9663"/>
        <dbReference type="Rhea" id="RHEA-COMP:9680"/>
        <dbReference type="ChEBI" id="CHEBI:29985"/>
        <dbReference type="ChEBI" id="CHEBI:30616"/>
        <dbReference type="ChEBI" id="CHEBI:33019"/>
        <dbReference type="ChEBI" id="CHEBI:78442"/>
        <dbReference type="ChEBI" id="CHEBI:78520"/>
        <dbReference type="ChEBI" id="CHEBI:456215"/>
        <dbReference type="EC" id="6.1.1.17"/>
    </reaction>
</comment>
<proteinExistence type="inferred from homology"/>
<keyword evidence="2 7" id="KW-0436">Ligase</keyword>
<dbReference type="NCBIfam" id="NF004315">
    <property type="entry name" value="PRK05710.1-4"/>
    <property type="match status" value="1"/>
</dbReference>
<dbReference type="GO" id="GO:0005524">
    <property type="term" value="F:ATP binding"/>
    <property type="evidence" value="ECO:0007669"/>
    <property type="project" value="UniProtKB-UniRule"/>
</dbReference>
<dbReference type="InterPro" id="IPR045462">
    <property type="entry name" value="aa-tRNA-synth_I_cd-bd"/>
</dbReference>
<dbReference type="EC" id="6.1.1.17" evidence="7"/>
<gene>
    <name evidence="7" type="primary">gltX</name>
    <name evidence="10" type="ORF">SAMN05661077_1820</name>
</gene>
<dbReference type="Proteomes" id="UP000183104">
    <property type="component" value="Unassembled WGS sequence"/>
</dbReference>
<dbReference type="PANTHER" id="PTHR43311">
    <property type="entry name" value="GLUTAMATE--TRNA LIGASE"/>
    <property type="match status" value="1"/>
</dbReference>
<dbReference type="GO" id="GO:0006424">
    <property type="term" value="P:glutamyl-tRNA aminoacylation"/>
    <property type="evidence" value="ECO:0007669"/>
    <property type="project" value="UniProtKB-UniRule"/>
</dbReference>
<evidence type="ECO:0000256" key="4">
    <source>
        <dbReference type="ARBA" id="ARBA00022840"/>
    </source>
</evidence>
<dbReference type="InterPro" id="IPR004527">
    <property type="entry name" value="Glu-tRNA-ligase_bac/mito"/>
</dbReference>
<keyword evidence="11" id="KW-1185">Reference proteome</keyword>
<protein>
    <recommendedName>
        <fullName evidence="7">Glutamate--tRNA ligase</fullName>
        <ecNumber evidence="7">6.1.1.17</ecNumber>
    </recommendedName>
    <alternativeName>
        <fullName evidence="7">Glutamyl-tRNA synthetase</fullName>
        <shortName evidence="7">GluRS</shortName>
    </alternativeName>
</protein>
<dbReference type="InterPro" id="IPR008925">
    <property type="entry name" value="aa_tRNA-synth_I_cd-bd_sf"/>
</dbReference>
<feature type="short sequence motif" description="'HIGH' region" evidence="7">
    <location>
        <begin position="11"/>
        <end position="21"/>
    </location>
</feature>
<dbReference type="InterPro" id="IPR049940">
    <property type="entry name" value="GluQ/Sye"/>
</dbReference>
<comment type="caution">
    <text evidence="7">Lacks conserved residue(s) required for the propagation of feature annotation.</text>
</comment>
<dbReference type="Pfam" id="PF19269">
    <property type="entry name" value="Anticodon_2"/>
    <property type="match status" value="1"/>
</dbReference>
<keyword evidence="6 7" id="KW-0030">Aminoacyl-tRNA synthetase</keyword>
<feature type="short sequence motif" description="'KMSKS' region" evidence="7">
    <location>
        <begin position="251"/>
        <end position="255"/>
    </location>
</feature>
<dbReference type="RefSeq" id="WP_143004125.1">
    <property type="nucleotide sequence ID" value="NZ_FMUN01000005.1"/>
</dbReference>
<comment type="similarity">
    <text evidence="1 7">Belongs to the class-I aminoacyl-tRNA synthetase family. Glutamate--tRNA ligase type 1 subfamily.</text>
</comment>
<evidence type="ECO:0000256" key="1">
    <source>
        <dbReference type="ARBA" id="ARBA00007894"/>
    </source>
</evidence>
<dbReference type="CDD" id="cd00808">
    <property type="entry name" value="GluRS_core"/>
    <property type="match status" value="1"/>
</dbReference>
<dbReference type="InterPro" id="IPR000924">
    <property type="entry name" value="Glu/Gln-tRNA-synth"/>
</dbReference>
<evidence type="ECO:0000256" key="3">
    <source>
        <dbReference type="ARBA" id="ARBA00022741"/>
    </source>
</evidence>
<dbReference type="Gene3D" id="3.40.50.620">
    <property type="entry name" value="HUPs"/>
    <property type="match status" value="1"/>
</dbReference>
<keyword evidence="3 7" id="KW-0547">Nucleotide-binding</keyword>
<dbReference type="PRINTS" id="PR00987">
    <property type="entry name" value="TRNASYNTHGLU"/>
</dbReference>
<dbReference type="Pfam" id="PF00749">
    <property type="entry name" value="tRNA-synt_1c"/>
    <property type="match status" value="1"/>
</dbReference>
<dbReference type="STRING" id="381306.AN478_05010"/>
<dbReference type="GO" id="GO:0008270">
    <property type="term" value="F:zinc ion binding"/>
    <property type="evidence" value="ECO:0007669"/>
    <property type="project" value="InterPro"/>
</dbReference>
<evidence type="ECO:0000256" key="6">
    <source>
        <dbReference type="ARBA" id="ARBA00023146"/>
    </source>
</evidence>
<sequence length="468" mass="51687">MKTPVTTRFAPSPTGAMHLGNARTALFNWLLAHSAGGRFVLRLEDTDQERSRPELAEALLDDLRWLGLDWDAGPGAEDEHGPYAQSERGGVYAGYYEKLEEAGKAYPCYCTSEELEAVRRAQRARGEPPRYPGRCRNLTAEDRERLEAEGREATLRFRVEPGEIAFDDLVRGRQTFHGEEIGDFIIRRSDGTPSFFFTNAVDDALMGVDRVLRGEDHLTNTPRQLLILEELGLPAPTYGHINLMVGDDGAPLSKRNGSRSVAELREAGYFPEAVNNYLARLGHHMEEGALLALGDLAAQFHAEGLSRSPAKFDVEQLDHWNKEAVHHAEPARLWPWLEPVLETDVPEEAREAWLAAVQPNLERPSDAEQWARVCFGEVENSEDAIAEVEGADPTLWEGAEAALQENGTDFAAVLESIKGSTGLKGKKLFKPLRAALTGRTAGPELGPLLPLMGQERALARIRAAKKDG</sequence>
<evidence type="ECO:0000256" key="7">
    <source>
        <dbReference type="HAMAP-Rule" id="MF_00022"/>
    </source>
</evidence>
<keyword evidence="4 7" id="KW-0067">ATP-binding</keyword>
<dbReference type="GO" id="GO:0004818">
    <property type="term" value="F:glutamate-tRNA ligase activity"/>
    <property type="evidence" value="ECO:0007669"/>
    <property type="project" value="UniProtKB-UniRule"/>
</dbReference>
<accession>A0A1G5F6F1</accession>
<dbReference type="Gene3D" id="1.10.10.350">
    <property type="match status" value="1"/>
</dbReference>
<dbReference type="InterPro" id="IPR001412">
    <property type="entry name" value="aa-tRNA-synth_I_CS"/>
</dbReference>
<dbReference type="OrthoDB" id="9807503at2"/>
<feature type="binding site" evidence="7">
    <location>
        <position position="254"/>
    </location>
    <ligand>
        <name>ATP</name>
        <dbReference type="ChEBI" id="CHEBI:30616"/>
    </ligand>
</feature>
<dbReference type="PROSITE" id="PS00178">
    <property type="entry name" value="AA_TRNA_LIGASE_I"/>
    <property type="match status" value="1"/>
</dbReference>
<evidence type="ECO:0000256" key="2">
    <source>
        <dbReference type="ARBA" id="ARBA00022598"/>
    </source>
</evidence>
<evidence type="ECO:0000259" key="9">
    <source>
        <dbReference type="Pfam" id="PF19269"/>
    </source>
</evidence>
<dbReference type="PANTHER" id="PTHR43311:SF2">
    <property type="entry name" value="GLUTAMATE--TRNA LIGASE, MITOCHONDRIAL-RELATED"/>
    <property type="match status" value="1"/>
</dbReference>
<dbReference type="AlphaFoldDB" id="A0A1G5F6F1"/>
<dbReference type="InterPro" id="IPR033910">
    <property type="entry name" value="GluRS_core"/>
</dbReference>
<keyword evidence="5 7" id="KW-0648">Protein biosynthesis</keyword>
<comment type="function">
    <text evidence="7">Catalyzes the attachment of glutamate to tRNA(Glu) in a two-step reaction: glutamate is first activated by ATP to form Glu-AMP and then transferred to the acceptor end of tRNA(Glu).</text>
</comment>
<evidence type="ECO:0000313" key="10">
    <source>
        <dbReference type="EMBL" id="SCY34812.1"/>
    </source>
</evidence>
<dbReference type="GO" id="GO:0000049">
    <property type="term" value="F:tRNA binding"/>
    <property type="evidence" value="ECO:0007669"/>
    <property type="project" value="InterPro"/>
</dbReference>